<accession>A0A9P6H362</accession>
<reference evidence="1" key="1">
    <citation type="journal article" date="2020" name="Nat. Commun.">
        <title>Large-scale genome sequencing of mycorrhizal fungi provides insights into the early evolution of symbiotic traits.</title>
        <authorList>
            <person name="Miyauchi S."/>
            <person name="Kiss E."/>
            <person name="Kuo A."/>
            <person name="Drula E."/>
            <person name="Kohler A."/>
            <person name="Sanchez-Garcia M."/>
            <person name="Morin E."/>
            <person name="Andreopoulos B."/>
            <person name="Barry K.W."/>
            <person name="Bonito G."/>
            <person name="Buee M."/>
            <person name="Carver A."/>
            <person name="Chen C."/>
            <person name="Cichocki N."/>
            <person name="Clum A."/>
            <person name="Culley D."/>
            <person name="Crous P.W."/>
            <person name="Fauchery L."/>
            <person name="Girlanda M."/>
            <person name="Hayes R.D."/>
            <person name="Keri Z."/>
            <person name="LaButti K."/>
            <person name="Lipzen A."/>
            <person name="Lombard V."/>
            <person name="Magnuson J."/>
            <person name="Maillard F."/>
            <person name="Murat C."/>
            <person name="Nolan M."/>
            <person name="Ohm R.A."/>
            <person name="Pangilinan J."/>
            <person name="Pereira M.F."/>
            <person name="Perotto S."/>
            <person name="Peter M."/>
            <person name="Pfister S."/>
            <person name="Riley R."/>
            <person name="Sitrit Y."/>
            <person name="Stielow J.B."/>
            <person name="Szollosi G."/>
            <person name="Zifcakova L."/>
            <person name="Stursova M."/>
            <person name="Spatafora J.W."/>
            <person name="Tedersoo L."/>
            <person name="Vaario L.M."/>
            <person name="Yamada A."/>
            <person name="Yan M."/>
            <person name="Wang P."/>
            <person name="Xu J."/>
            <person name="Bruns T."/>
            <person name="Baldrian P."/>
            <person name="Vilgalys R."/>
            <person name="Dunand C."/>
            <person name="Henrissat B."/>
            <person name="Grigoriev I.V."/>
            <person name="Hibbett D."/>
            <person name="Nagy L.G."/>
            <person name="Martin F.M."/>
        </authorList>
    </citation>
    <scope>NUCLEOTIDE SEQUENCE</scope>
    <source>
        <strain evidence="1">UH-Tt-Lm1</strain>
    </source>
</reference>
<protein>
    <submittedName>
        <fullName evidence="1">Uncharacterized protein</fullName>
    </submittedName>
</protein>
<dbReference type="Proteomes" id="UP000736335">
    <property type="component" value="Unassembled WGS sequence"/>
</dbReference>
<dbReference type="EMBL" id="WIUZ02000026">
    <property type="protein sequence ID" value="KAF9777941.1"/>
    <property type="molecule type" value="Genomic_DNA"/>
</dbReference>
<keyword evidence="4" id="KW-1185">Reference proteome</keyword>
<organism evidence="1 4">
    <name type="scientific">Thelephora terrestris</name>
    <dbReference type="NCBI Taxonomy" id="56493"/>
    <lineage>
        <taxon>Eukaryota</taxon>
        <taxon>Fungi</taxon>
        <taxon>Dikarya</taxon>
        <taxon>Basidiomycota</taxon>
        <taxon>Agaricomycotina</taxon>
        <taxon>Agaricomycetes</taxon>
        <taxon>Thelephorales</taxon>
        <taxon>Thelephoraceae</taxon>
        <taxon>Thelephora</taxon>
    </lineage>
</organism>
<comment type="caution">
    <text evidence="1">The sequence shown here is derived from an EMBL/GenBank/DDBJ whole genome shotgun (WGS) entry which is preliminary data.</text>
</comment>
<dbReference type="EMBL" id="WIUZ02000021">
    <property type="protein sequence ID" value="KAF9778839.1"/>
    <property type="molecule type" value="Genomic_DNA"/>
</dbReference>
<dbReference type="AlphaFoldDB" id="A0A9P6H362"/>
<name>A0A9P6H362_9AGAM</name>
<reference evidence="1" key="2">
    <citation type="submission" date="2020-11" db="EMBL/GenBank/DDBJ databases">
        <authorList>
            <consortium name="DOE Joint Genome Institute"/>
            <person name="Kuo A."/>
            <person name="Miyauchi S."/>
            <person name="Kiss E."/>
            <person name="Drula E."/>
            <person name="Kohler A."/>
            <person name="Sanchez-Garcia M."/>
            <person name="Andreopoulos B."/>
            <person name="Barry K.W."/>
            <person name="Bonito G."/>
            <person name="Buee M."/>
            <person name="Carver A."/>
            <person name="Chen C."/>
            <person name="Cichocki N."/>
            <person name="Clum A."/>
            <person name="Culley D."/>
            <person name="Crous P.W."/>
            <person name="Fauchery L."/>
            <person name="Girlanda M."/>
            <person name="Hayes R."/>
            <person name="Keri Z."/>
            <person name="Labutti K."/>
            <person name="Lipzen A."/>
            <person name="Lombard V."/>
            <person name="Magnuson J."/>
            <person name="Maillard F."/>
            <person name="Morin E."/>
            <person name="Murat C."/>
            <person name="Nolan M."/>
            <person name="Ohm R."/>
            <person name="Pangilinan J."/>
            <person name="Pereira M."/>
            <person name="Perotto S."/>
            <person name="Peter M."/>
            <person name="Riley R."/>
            <person name="Sitrit Y."/>
            <person name="Stielow B."/>
            <person name="Szollosi G."/>
            <person name="Zifcakova L."/>
            <person name="Stursova M."/>
            <person name="Spatafora J.W."/>
            <person name="Tedersoo L."/>
            <person name="Vaario L.-M."/>
            <person name="Yamada A."/>
            <person name="Yan M."/>
            <person name="Wang P."/>
            <person name="Xu J."/>
            <person name="Bruns T."/>
            <person name="Baldrian P."/>
            <person name="Vilgalys R."/>
            <person name="Henrissat B."/>
            <person name="Grigoriev I.V."/>
            <person name="Hibbett D."/>
            <person name="Nagy L.G."/>
            <person name="Martin F.M."/>
        </authorList>
    </citation>
    <scope>NUCLEOTIDE SEQUENCE</scope>
    <source>
        <strain evidence="1">UH-Tt-Lm1</strain>
    </source>
</reference>
<proteinExistence type="predicted"/>
<evidence type="ECO:0000313" key="1">
    <source>
        <dbReference type="EMBL" id="KAF9777941.1"/>
    </source>
</evidence>
<gene>
    <name evidence="3" type="ORF">BJ322DRAFT_1013064</name>
    <name evidence="2" type="ORF">BJ322DRAFT_1013861</name>
    <name evidence="1" type="ORF">BJ322DRAFT_1015338</name>
</gene>
<dbReference type="OrthoDB" id="3187773at2759"/>
<dbReference type="EMBL" id="WIUZ02000019">
    <property type="protein sequence ID" value="KAF9779688.1"/>
    <property type="molecule type" value="Genomic_DNA"/>
</dbReference>
<sequence length="233" mass="26533">MSSEKVYTCLHSLGTVIHQEDLSLLVQKYLYYHLNPLSTTPPHQLLHRDCPSTGNRVFQIHTYKSAMSIFSAPGNQCSPGGMFHEVVQAVSCWGMGEIPGPRYDCVYVTMRGTPGIGMHDLQVARVYLFFSFRYGSETHACVLVHWYKLWHDEPDHDNGMHIMQPESTSGQRNMSVISVDSIVCAAHLLPIFNNSHLDHSFNYTQSLDIFKVFYVNHFIDPHAYKLVMSPLVQ</sequence>
<evidence type="ECO:0000313" key="3">
    <source>
        <dbReference type="EMBL" id="KAF9779688.1"/>
    </source>
</evidence>
<evidence type="ECO:0000313" key="4">
    <source>
        <dbReference type="Proteomes" id="UP000736335"/>
    </source>
</evidence>
<evidence type="ECO:0000313" key="2">
    <source>
        <dbReference type="EMBL" id="KAF9778839.1"/>
    </source>
</evidence>